<keyword evidence="3" id="KW-1185">Reference proteome</keyword>
<dbReference type="Pfam" id="PF13338">
    <property type="entry name" value="AbiEi_4"/>
    <property type="match status" value="1"/>
</dbReference>
<sequence length="322" mass="35759">MELTNWILGRAFDESFPLSPDEPFTTEMARREGLGPRQLTTLVAEGLLRRPVKGIYLATSAGDSLALRVAALRLVVPEDCVVVDGHAGWLLGAEMTLAPGEHLELRPVSIFRPSGSGRLRNGIARSGERWLPDAHVVDLGGLRVTTAIRTAWDLGRTPSVRRALAGVDQMLRLGTFSHAELLAGIEQFRGQRWITTLRAVGPLADGRAESPPESVLRLMCLENLLPMTPQVEVYDGERFVARLDLADDSLLAAVEYDGVEWHSSPDQQREDRTRRQDARDQDYLIEVLTKEDVFADRGRSGDAKIVDLRRRALARRGRRLSA</sequence>
<dbReference type="EMBL" id="BAAAPB010000002">
    <property type="protein sequence ID" value="GAA1962218.1"/>
    <property type="molecule type" value="Genomic_DNA"/>
</dbReference>
<organism evidence="2 3">
    <name type="scientific">Nocardioides panacihumi</name>
    <dbReference type="NCBI Taxonomy" id="400774"/>
    <lineage>
        <taxon>Bacteria</taxon>
        <taxon>Bacillati</taxon>
        <taxon>Actinomycetota</taxon>
        <taxon>Actinomycetes</taxon>
        <taxon>Propionibacteriales</taxon>
        <taxon>Nocardioidaceae</taxon>
        <taxon>Nocardioides</taxon>
    </lineage>
</organism>
<evidence type="ECO:0000259" key="1">
    <source>
        <dbReference type="Pfam" id="PF13338"/>
    </source>
</evidence>
<feature type="domain" description="AbiEi antitoxin N-terminal" evidence="1">
    <location>
        <begin position="24"/>
        <end position="57"/>
    </location>
</feature>
<accession>A0ABN2R2T6</accession>
<dbReference type="RefSeq" id="WP_344044925.1">
    <property type="nucleotide sequence ID" value="NZ_BAAAPB010000002.1"/>
</dbReference>
<dbReference type="Gene3D" id="3.40.960.10">
    <property type="entry name" value="VSR Endonuclease"/>
    <property type="match status" value="1"/>
</dbReference>
<dbReference type="Proteomes" id="UP001500571">
    <property type="component" value="Unassembled WGS sequence"/>
</dbReference>
<evidence type="ECO:0000313" key="2">
    <source>
        <dbReference type="EMBL" id="GAA1962218.1"/>
    </source>
</evidence>
<dbReference type="InterPro" id="IPR025159">
    <property type="entry name" value="AbiEi_N"/>
</dbReference>
<comment type="caution">
    <text evidence="2">The sequence shown here is derived from an EMBL/GenBank/DDBJ whole genome shotgun (WGS) entry which is preliminary data.</text>
</comment>
<proteinExistence type="predicted"/>
<name>A0ABN2R2T6_9ACTN</name>
<gene>
    <name evidence="2" type="ORF">GCM10009798_22480</name>
</gene>
<reference evidence="2 3" key="1">
    <citation type="journal article" date="2019" name="Int. J. Syst. Evol. Microbiol.">
        <title>The Global Catalogue of Microorganisms (GCM) 10K type strain sequencing project: providing services to taxonomists for standard genome sequencing and annotation.</title>
        <authorList>
            <consortium name="The Broad Institute Genomics Platform"/>
            <consortium name="The Broad Institute Genome Sequencing Center for Infectious Disease"/>
            <person name="Wu L."/>
            <person name="Ma J."/>
        </authorList>
    </citation>
    <scope>NUCLEOTIDE SEQUENCE [LARGE SCALE GENOMIC DNA]</scope>
    <source>
        <strain evidence="2 3">JCM 15309</strain>
    </source>
</reference>
<evidence type="ECO:0000313" key="3">
    <source>
        <dbReference type="Proteomes" id="UP001500571"/>
    </source>
</evidence>
<protein>
    <recommendedName>
        <fullName evidence="1">AbiEi antitoxin N-terminal domain-containing protein</fullName>
    </recommendedName>
</protein>